<evidence type="ECO:0000256" key="10">
    <source>
        <dbReference type="ARBA" id="ARBA00039401"/>
    </source>
</evidence>
<dbReference type="OrthoDB" id="9813151at2"/>
<evidence type="ECO:0000256" key="6">
    <source>
        <dbReference type="ARBA" id="ARBA00022679"/>
    </source>
</evidence>
<dbReference type="GO" id="GO:0005886">
    <property type="term" value="C:plasma membrane"/>
    <property type="evidence" value="ECO:0007669"/>
    <property type="project" value="UniProtKB-SubCell"/>
</dbReference>
<keyword evidence="13" id="KW-1185">Reference proteome</keyword>
<name>A0A8J3AHR6_9ACTN</name>
<dbReference type="FunFam" id="1.10.287.130:FF:000001">
    <property type="entry name" value="Two-component sensor histidine kinase"/>
    <property type="match status" value="1"/>
</dbReference>
<dbReference type="FunFam" id="3.30.565.10:FF:000006">
    <property type="entry name" value="Sensor histidine kinase WalK"/>
    <property type="match status" value="1"/>
</dbReference>
<dbReference type="SMART" id="SM00387">
    <property type="entry name" value="HATPase_c"/>
    <property type="match status" value="1"/>
</dbReference>
<dbReference type="PANTHER" id="PTHR45453:SF1">
    <property type="entry name" value="PHOSPHATE REGULON SENSOR PROTEIN PHOR"/>
    <property type="match status" value="1"/>
</dbReference>
<accession>A0A8J3AHR6</accession>
<dbReference type="RefSeq" id="WP_130648731.1">
    <property type="nucleotide sequence ID" value="NZ_BMHA01000013.1"/>
</dbReference>
<organism evidence="12 13">
    <name type="scientific">Egicoccus halophilus</name>
    <dbReference type="NCBI Taxonomy" id="1670830"/>
    <lineage>
        <taxon>Bacteria</taxon>
        <taxon>Bacillati</taxon>
        <taxon>Actinomycetota</taxon>
        <taxon>Nitriliruptoria</taxon>
        <taxon>Egicoccales</taxon>
        <taxon>Egicoccaceae</taxon>
        <taxon>Egicoccus</taxon>
    </lineage>
</organism>
<feature type="domain" description="Histidine kinase" evidence="11">
    <location>
        <begin position="216"/>
        <end position="432"/>
    </location>
</feature>
<evidence type="ECO:0000256" key="7">
    <source>
        <dbReference type="ARBA" id="ARBA00022777"/>
    </source>
</evidence>
<evidence type="ECO:0000256" key="9">
    <source>
        <dbReference type="ARBA" id="ARBA00023136"/>
    </source>
</evidence>
<dbReference type="CDD" id="cd00082">
    <property type="entry name" value="HisKA"/>
    <property type="match status" value="1"/>
</dbReference>
<dbReference type="GO" id="GO:0016036">
    <property type="term" value="P:cellular response to phosphate starvation"/>
    <property type="evidence" value="ECO:0007669"/>
    <property type="project" value="TreeGrafter"/>
</dbReference>
<dbReference type="InterPro" id="IPR005467">
    <property type="entry name" value="His_kinase_dom"/>
</dbReference>
<dbReference type="Gene3D" id="3.30.565.10">
    <property type="entry name" value="Histidine kinase-like ATPase, C-terminal domain"/>
    <property type="match status" value="1"/>
</dbReference>
<gene>
    <name evidence="12" type="ORF">GCM10011354_31640</name>
</gene>
<dbReference type="EMBL" id="BMHA01000013">
    <property type="protein sequence ID" value="GGI08949.1"/>
    <property type="molecule type" value="Genomic_DNA"/>
</dbReference>
<dbReference type="InterPro" id="IPR050351">
    <property type="entry name" value="BphY/WalK/GraS-like"/>
</dbReference>
<evidence type="ECO:0000256" key="4">
    <source>
        <dbReference type="ARBA" id="ARBA00012438"/>
    </source>
</evidence>
<dbReference type="PROSITE" id="PS50109">
    <property type="entry name" value="HIS_KIN"/>
    <property type="match status" value="1"/>
</dbReference>
<keyword evidence="8" id="KW-0902">Two-component regulatory system</keyword>
<evidence type="ECO:0000256" key="8">
    <source>
        <dbReference type="ARBA" id="ARBA00023012"/>
    </source>
</evidence>
<dbReference type="SUPFAM" id="SSF47384">
    <property type="entry name" value="Homodimeric domain of signal transducing histidine kinase"/>
    <property type="match status" value="1"/>
</dbReference>
<protein>
    <recommendedName>
        <fullName evidence="10">Sensor-like histidine kinase SenX3</fullName>
        <ecNumber evidence="4">2.7.13.3</ecNumber>
    </recommendedName>
</protein>
<reference evidence="12" key="1">
    <citation type="journal article" date="2014" name="Int. J. Syst. Evol. Microbiol.">
        <title>Complete genome sequence of Corynebacterium casei LMG S-19264T (=DSM 44701T), isolated from a smear-ripened cheese.</title>
        <authorList>
            <consortium name="US DOE Joint Genome Institute (JGI-PGF)"/>
            <person name="Walter F."/>
            <person name="Albersmeier A."/>
            <person name="Kalinowski J."/>
            <person name="Ruckert C."/>
        </authorList>
    </citation>
    <scope>NUCLEOTIDE SEQUENCE</scope>
    <source>
        <strain evidence="12">CGMCC 1.14988</strain>
    </source>
</reference>
<evidence type="ECO:0000313" key="13">
    <source>
        <dbReference type="Proteomes" id="UP000650511"/>
    </source>
</evidence>
<dbReference type="AlphaFoldDB" id="A0A8J3AHR6"/>
<dbReference type="GO" id="GO:0005509">
    <property type="term" value="F:calcium ion binding"/>
    <property type="evidence" value="ECO:0007669"/>
    <property type="project" value="UniProtKB-ARBA"/>
</dbReference>
<dbReference type="Gene3D" id="1.10.287.130">
    <property type="match status" value="1"/>
</dbReference>
<dbReference type="Proteomes" id="UP000650511">
    <property type="component" value="Unassembled WGS sequence"/>
</dbReference>
<evidence type="ECO:0000256" key="1">
    <source>
        <dbReference type="ARBA" id="ARBA00000085"/>
    </source>
</evidence>
<dbReference type="InterPro" id="IPR004358">
    <property type="entry name" value="Sig_transdc_His_kin-like_C"/>
</dbReference>
<dbReference type="Pfam" id="PF00512">
    <property type="entry name" value="HisKA"/>
    <property type="match status" value="1"/>
</dbReference>
<dbReference type="SUPFAM" id="SSF55874">
    <property type="entry name" value="ATPase domain of HSP90 chaperone/DNA topoisomerase II/histidine kinase"/>
    <property type="match status" value="1"/>
</dbReference>
<dbReference type="GO" id="GO:0004721">
    <property type="term" value="F:phosphoprotein phosphatase activity"/>
    <property type="evidence" value="ECO:0007669"/>
    <property type="project" value="TreeGrafter"/>
</dbReference>
<keyword evidence="5" id="KW-0597">Phosphoprotein</keyword>
<dbReference type="InterPro" id="IPR036097">
    <property type="entry name" value="HisK_dim/P_sf"/>
</dbReference>
<dbReference type="SMART" id="SM00388">
    <property type="entry name" value="HisKA"/>
    <property type="match status" value="1"/>
</dbReference>
<comment type="catalytic activity">
    <reaction evidence="1">
        <text>ATP + protein L-histidine = ADP + protein N-phospho-L-histidine.</text>
        <dbReference type="EC" id="2.7.13.3"/>
    </reaction>
</comment>
<keyword evidence="6" id="KW-0808">Transferase</keyword>
<dbReference type="Pfam" id="PF02518">
    <property type="entry name" value="HATPase_c"/>
    <property type="match status" value="1"/>
</dbReference>
<dbReference type="PANTHER" id="PTHR45453">
    <property type="entry name" value="PHOSPHATE REGULON SENSOR PROTEIN PHOR"/>
    <property type="match status" value="1"/>
</dbReference>
<evidence type="ECO:0000256" key="3">
    <source>
        <dbReference type="ARBA" id="ARBA00004236"/>
    </source>
</evidence>
<sequence length="434" mass="46620">MNPRPLLLALGLGLAAFALARAAPAGLGLALVLALAILVGVGADAAENRRLARLAERVNAWVGAPDHRTLVLRGGAGWRQLGIALNALGAAYARRGERIARERPWRRELVDSLVQPSLLFSAEGRLLAANDAARDLLGIPVDAGDITVVQAVGSAALAGAVREARESRTPVVVDAEHGEHELRSAVSLVGDETLVLITDRTRERRVEELRRNFVVNASHELKTPVTGIQSLAEALQVTIKRDPDRVPSLVNQLNGEAERLTRLVHDLLDLRRLEERGPLERVPVDLAELVRQVVVGQLARAEQREVEIGVDAPDRAFVAGVPGDLEVIVKNLVGNAVQYNRPGGSVDVSLVPEGGTYVLLVRDTGIGIPQQDLSRVFERFYRVDTARSRETGGTGLGLAIVRHAVERHGGSVRVESLLGEGTTFTVTIPVEPRG</sequence>
<evidence type="ECO:0000259" key="11">
    <source>
        <dbReference type="PROSITE" id="PS50109"/>
    </source>
</evidence>
<dbReference type="EC" id="2.7.13.3" evidence="4"/>
<comment type="subcellular location">
    <subcellularLocation>
        <location evidence="3">Cell membrane</location>
    </subcellularLocation>
</comment>
<dbReference type="GO" id="GO:0000155">
    <property type="term" value="F:phosphorelay sensor kinase activity"/>
    <property type="evidence" value="ECO:0007669"/>
    <property type="project" value="InterPro"/>
</dbReference>
<dbReference type="InterPro" id="IPR003594">
    <property type="entry name" value="HATPase_dom"/>
</dbReference>
<proteinExistence type="predicted"/>
<evidence type="ECO:0000256" key="5">
    <source>
        <dbReference type="ARBA" id="ARBA00022553"/>
    </source>
</evidence>
<keyword evidence="9" id="KW-0472">Membrane</keyword>
<evidence type="ECO:0000256" key="2">
    <source>
        <dbReference type="ARBA" id="ARBA00001968"/>
    </source>
</evidence>
<keyword evidence="7 12" id="KW-0418">Kinase</keyword>
<reference evidence="12" key="2">
    <citation type="submission" date="2020-09" db="EMBL/GenBank/DDBJ databases">
        <authorList>
            <person name="Sun Q."/>
            <person name="Zhou Y."/>
        </authorList>
    </citation>
    <scope>NUCLEOTIDE SEQUENCE</scope>
    <source>
        <strain evidence="12">CGMCC 1.14988</strain>
    </source>
</reference>
<dbReference type="PRINTS" id="PR00344">
    <property type="entry name" value="BCTRLSENSOR"/>
</dbReference>
<dbReference type="CDD" id="cd00075">
    <property type="entry name" value="HATPase"/>
    <property type="match status" value="1"/>
</dbReference>
<dbReference type="InterPro" id="IPR003661">
    <property type="entry name" value="HisK_dim/P_dom"/>
</dbReference>
<dbReference type="InterPro" id="IPR036890">
    <property type="entry name" value="HATPase_C_sf"/>
</dbReference>
<comment type="cofactor">
    <cofactor evidence="2">
        <name>a divalent metal cation</name>
        <dbReference type="ChEBI" id="CHEBI:60240"/>
    </cofactor>
</comment>
<comment type="caution">
    <text evidence="12">The sequence shown here is derived from an EMBL/GenBank/DDBJ whole genome shotgun (WGS) entry which is preliminary data.</text>
</comment>
<evidence type="ECO:0000313" key="12">
    <source>
        <dbReference type="EMBL" id="GGI08949.1"/>
    </source>
</evidence>